<reference evidence="1 2" key="1">
    <citation type="submission" date="2014-08" db="EMBL/GenBank/DDBJ databases">
        <authorList>
            <person name="Chen Y.-H."/>
        </authorList>
    </citation>
    <scope>NUCLEOTIDE SEQUENCE [LARGE SCALE GENOMIC DNA]</scope>
</reference>
<sequence>MPKQEEYEKDIVDLTARGFRLYYALYKEHGTAEDVQTIPKSAGELPRFSLAYQGWYSECLALLTQIAPERVDDFRALYASKTQRKEIDFSNYTISDCLKGLVGRRYGDILYEPRSAASAMLQQASMIEGLKNRFKSTLYDIRTLVHADLLDDELHAAEELNKNGFQRGAGAVAGVVLEGHLAAVCERHQITLRKKDPAISDLNDALKTASVIDTAQWRFVQHLGDIRNKCDHKKTTDPSKEEVSELIDGVRKVTKTIL</sequence>
<dbReference type="AlphaFoldDB" id="A0A0T7H1G5"/>
<gene>
    <name evidence="1" type="ORF">NGAL_HAMBI1189_49580</name>
</gene>
<evidence type="ECO:0000313" key="1">
    <source>
        <dbReference type="EMBL" id="CDZ53365.1"/>
    </source>
</evidence>
<evidence type="ECO:0008006" key="3">
    <source>
        <dbReference type="Google" id="ProtNLM"/>
    </source>
</evidence>
<protein>
    <recommendedName>
        <fullName evidence="3">HEPN domain-containing protein</fullName>
    </recommendedName>
</protein>
<dbReference type="EMBL" id="CCRK01000015">
    <property type="protein sequence ID" value="CDZ53365.1"/>
    <property type="molecule type" value="Genomic_DNA"/>
</dbReference>
<evidence type="ECO:0000313" key="2">
    <source>
        <dbReference type="Proteomes" id="UP000039660"/>
    </source>
</evidence>
<organism evidence="1 2">
    <name type="scientific">Neorhizobium galegae bv. officinalis</name>
    <dbReference type="NCBI Taxonomy" id="323656"/>
    <lineage>
        <taxon>Bacteria</taxon>
        <taxon>Pseudomonadati</taxon>
        <taxon>Pseudomonadota</taxon>
        <taxon>Alphaproteobacteria</taxon>
        <taxon>Hyphomicrobiales</taxon>
        <taxon>Rhizobiaceae</taxon>
        <taxon>Rhizobium/Agrobacterium group</taxon>
        <taxon>Neorhizobium</taxon>
    </lineage>
</organism>
<name>A0A0T7H1G5_NEOGA</name>
<proteinExistence type="predicted"/>
<dbReference type="Proteomes" id="UP000039660">
    <property type="component" value="Unassembled WGS sequence"/>
</dbReference>
<accession>A0A0T7H1G5</accession>